<dbReference type="EMBL" id="WRPP01000005">
    <property type="protein sequence ID" value="MVU80633.1"/>
    <property type="molecule type" value="Genomic_DNA"/>
</dbReference>
<dbReference type="AlphaFoldDB" id="A0A7K1V1W9"/>
<proteinExistence type="predicted"/>
<evidence type="ECO:0000313" key="2">
    <source>
        <dbReference type="Proteomes" id="UP000466794"/>
    </source>
</evidence>
<reference evidence="1 2" key="1">
    <citation type="submission" date="2019-12" db="EMBL/GenBank/DDBJ databases">
        <title>Nocardia sp. nov. ET3-3 isolated from soil.</title>
        <authorList>
            <person name="Kanchanasin P."/>
            <person name="Tanasupawat S."/>
            <person name="Yuki M."/>
            <person name="Kudo T."/>
        </authorList>
    </citation>
    <scope>NUCLEOTIDE SEQUENCE [LARGE SCALE GENOMIC DNA]</scope>
    <source>
        <strain evidence="1 2">ET3-3</strain>
    </source>
</reference>
<name>A0A7K1V1W9_9NOCA</name>
<accession>A0A7K1V1W9</accession>
<dbReference type="RefSeq" id="WP_157390226.1">
    <property type="nucleotide sequence ID" value="NZ_WRPP01000005.1"/>
</dbReference>
<organism evidence="1 2">
    <name type="scientific">Nocardia terrae</name>
    <dbReference type="NCBI Taxonomy" id="2675851"/>
    <lineage>
        <taxon>Bacteria</taxon>
        <taxon>Bacillati</taxon>
        <taxon>Actinomycetota</taxon>
        <taxon>Actinomycetes</taxon>
        <taxon>Mycobacteriales</taxon>
        <taxon>Nocardiaceae</taxon>
        <taxon>Nocardia</taxon>
    </lineage>
</organism>
<protein>
    <submittedName>
        <fullName evidence="1">Uncharacterized protein</fullName>
    </submittedName>
</protein>
<keyword evidence="2" id="KW-1185">Reference proteome</keyword>
<gene>
    <name evidence="1" type="ORF">GPX89_25705</name>
</gene>
<comment type="caution">
    <text evidence="1">The sequence shown here is derived from an EMBL/GenBank/DDBJ whole genome shotgun (WGS) entry which is preliminary data.</text>
</comment>
<sequence length="99" mass="11136">MPAHNTPGRRTPAASVHDEFPVDPCACNLDVCAALVVLLSRRLRTVESENRRLAWQVHELTQDRDDLLDAVNVHVFCAHEERLIGQASFYDRSPHAIHG</sequence>
<dbReference type="Proteomes" id="UP000466794">
    <property type="component" value="Unassembled WGS sequence"/>
</dbReference>
<evidence type="ECO:0000313" key="1">
    <source>
        <dbReference type="EMBL" id="MVU80633.1"/>
    </source>
</evidence>